<dbReference type="SUPFAM" id="SSF52172">
    <property type="entry name" value="CheY-like"/>
    <property type="match status" value="1"/>
</dbReference>
<dbReference type="RefSeq" id="WP_338609367.1">
    <property type="nucleotide sequence ID" value="NZ_CP146275.1"/>
</dbReference>
<sequence>MNTTLPPRLSILIATANGELSSTLAATLRRLGLTNTRTARDSAEAFRLLSQSPHDAMIIDHAIGPEDGMTVTRRVRLNAAASNRGMAIVMVSGDMPSEQTREAQDAGIDEFIHLPVTAQILAARLESAIAAPRPFVVSPTYAGPDRRREEAPIEGQDRRTPANRGPKAT</sequence>
<proteinExistence type="predicted"/>
<protein>
    <submittedName>
        <fullName evidence="7">Response regulator</fullName>
    </submittedName>
</protein>
<gene>
    <name evidence="7" type="ORF">V6617_04330</name>
</gene>
<dbReference type="EMBL" id="CP146275">
    <property type="protein sequence ID" value="WWT33696.1"/>
    <property type="molecule type" value="Genomic_DNA"/>
</dbReference>
<feature type="domain" description="Response regulatory" evidence="6">
    <location>
        <begin position="10"/>
        <end position="129"/>
    </location>
</feature>
<keyword evidence="1 4" id="KW-0597">Phosphoprotein</keyword>
<evidence type="ECO:0000259" key="6">
    <source>
        <dbReference type="PROSITE" id="PS50110"/>
    </source>
</evidence>
<keyword evidence="3" id="KW-0804">Transcription</keyword>
<name>A0ABZ2I6Y2_9HYPH</name>
<keyword evidence="2" id="KW-0805">Transcription regulation</keyword>
<dbReference type="Pfam" id="PF00072">
    <property type="entry name" value="Response_reg"/>
    <property type="match status" value="1"/>
</dbReference>
<dbReference type="Proteomes" id="UP001369958">
    <property type="component" value="Chromosome"/>
</dbReference>
<evidence type="ECO:0000313" key="8">
    <source>
        <dbReference type="Proteomes" id="UP001369958"/>
    </source>
</evidence>
<dbReference type="InterPro" id="IPR001789">
    <property type="entry name" value="Sig_transdc_resp-reg_receiver"/>
</dbReference>
<evidence type="ECO:0000256" key="1">
    <source>
        <dbReference type="ARBA" id="ARBA00022553"/>
    </source>
</evidence>
<evidence type="ECO:0000256" key="2">
    <source>
        <dbReference type="ARBA" id="ARBA00023015"/>
    </source>
</evidence>
<keyword evidence="8" id="KW-1185">Reference proteome</keyword>
<dbReference type="Gene3D" id="3.40.50.2300">
    <property type="match status" value="1"/>
</dbReference>
<evidence type="ECO:0000256" key="5">
    <source>
        <dbReference type="SAM" id="MobiDB-lite"/>
    </source>
</evidence>
<evidence type="ECO:0000256" key="3">
    <source>
        <dbReference type="ARBA" id="ARBA00023163"/>
    </source>
</evidence>
<feature type="compositionally biased region" description="Basic and acidic residues" evidence="5">
    <location>
        <begin position="144"/>
        <end position="160"/>
    </location>
</feature>
<dbReference type="PANTHER" id="PTHR44591">
    <property type="entry name" value="STRESS RESPONSE REGULATOR PROTEIN 1"/>
    <property type="match status" value="1"/>
</dbReference>
<dbReference type="InterPro" id="IPR011006">
    <property type="entry name" value="CheY-like_superfamily"/>
</dbReference>
<dbReference type="PROSITE" id="PS50110">
    <property type="entry name" value="RESPONSE_REGULATORY"/>
    <property type="match status" value="1"/>
</dbReference>
<accession>A0ABZ2I6Y2</accession>
<dbReference type="PANTHER" id="PTHR44591:SF3">
    <property type="entry name" value="RESPONSE REGULATORY DOMAIN-CONTAINING PROTEIN"/>
    <property type="match status" value="1"/>
</dbReference>
<organism evidence="7 8">
    <name type="scientific">Pelagibacterium nitratireducens</name>
    <dbReference type="NCBI Taxonomy" id="1046114"/>
    <lineage>
        <taxon>Bacteria</taxon>
        <taxon>Pseudomonadati</taxon>
        <taxon>Pseudomonadota</taxon>
        <taxon>Alphaproteobacteria</taxon>
        <taxon>Hyphomicrobiales</taxon>
        <taxon>Devosiaceae</taxon>
        <taxon>Pelagibacterium</taxon>
    </lineage>
</organism>
<feature type="region of interest" description="Disordered" evidence="5">
    <location>
        <begin position="137"/>
        <end position="169"/>
    </location>
</feature>
<evidence type="ECO:0000256" key="4">
    <source>
        <dbReference type="PROSITE-ProRule" id="PRU00169"/>
    </source>
</evidence>
<dbReference type="InterPro" id="IPR050595">
    <property type="entry name" value="Bact_response_regulator"/>
</dbReference>
<reference evidence="7 8" key="1">
    <citation type="submission" date="2024-02" db="EMBL/GenBank/DDBJ databases">
        <title>Complete genome sequence of Pelagibacterium nitratireducens ZH15.</title>
        <authorList>
            <person name="Zhao L.H."/>
        </authorList>
    </citation>
    <scope>NUCLEOTIDE SEQUENCE [LARGE SCALE GENOMIC DNA]</scope>
    <source>
        <strain evidence="7 8">ZH15</strain>
    </source>
</reference>
<evidence type="ECO:0000313" key="7">
    <source>
        <dbReference type="EMBL" id="WWT33696.1"/>
    </source>
</evidence>
<feature type="modified residue" description="4-aspartylphosphate" evidence="4">
    <location>
        <position position="60"/>
    </location>
</feature>
<dbReference type="SMART" id="SM00448">
    <property type="entry name" value="REC"/>
    <property type="match status" value="1"/>
</dbReference>